<proteinExistence type="predicted"/>
<dbReference type="EMBL" id="AP025327">
    <property type="protein sequence ID" value="BDD13155.1"/>
    <property type="molecule type" value="Genomic_DNA"/>
</dbReference>
<keyword evidence="1" id="KW-0614">Plasmid</keyword>
<protein>
    <submittedName>
        <fullName evidence="1">Uncharacterized protein</fullName>
    </submittedName>
</protein>
<dbReference type="AlphaFoldDB" id="A0AAU9DKW3"/>
<sequence>MSSAKVEAVSVRAEPKTSERFRNTRIGAVSIRGTSVPDLDVVRNKPYFLALGLRQHRPEPEVKVGAPVFGEPEDWGMADFLNVPENPRAIGDNIGDASLEENPKISYAFTVSPVNGKLPEVNGKTVLTRYPEGVYFTGDYLVYRITLQHRYIDLNTAEIDVDYDGDGGELGFQLSDLRYLEEYGKMFGVFGYEFEHPPAVFREMYEDSFTDEQRTVLNNFMKNIPGFGDRTYPEIYELIKPEKKTYDPLTNTQSLIRDLFRSRLEPLRKIGKEPLYREAFSDPEPFPPITKFSSLNFYIGDSRSGLIRRLRMGPHYLFREPF</sequence>
<name>A0AAU9DKW3_9BACT</name>
<dbReference type="KEGG" id="fax:FUAX_55870"/>
<reference evidence="1 2" key="1">
    <citation type="submission" date="2021-12" db="EMBL/GenBank/DDBJ databases">
        <title>Genome sequencing of bacteria with rrn-lacking chromosome and rrn-plasmid.</title>
        <authorList>
            <person name="Anda M."/>
            <person name="Iwasaki W."/>
        </authorList>
    </citation>
    <scope>NUCLEOTIDE SEQUENCE [LARGE SCALE GENOMIC DNA]</scope>
    <source>
        <strain evidence="1 2">DSM 100852</strain>
        <plasmid evidence="1 2">pFA13</plasmid>
    </source>
</reference>
<evidence type="ECO:0000313" key="2">
    <source>
        <dbReference type="Proteomes" id="UP001348817"/>
    </source>
</evidence>
<gene>
    <name evidence="1" type="ORF">FUAX_55870</name>
</gene>
<keyword evidence="2" id="KW-1185">Reference proteome</keyword>
<evidence type="ECO:0000313" key="1">
    <source>
        <dbReference type="EMBL" id="BDD13155.1"/>
    </source>
</evidence>
<dbReference type="RefSeq" id="WP_338396322.1">
    <property type="nucleotide sequence ID" value="NZ_AP025327.1"/>
</dbReference>
<organism evidence="1 2">
    <name type="scientific">Fulvitalea axinellae</name>
    <dbReference type="NCBI Taxonomy" id="1182444"/>
    <lineage>
        <taxon>Bacteria</taxon>
        <taxon>Pseudomonadati</taxon>
        <taxon>Bacteroidota</taxon>
        <taxon>Cytophagia</taxon>
        <taxon>Cytophagales</taxon>
        <taxon>Persicobacteraceae</taxon>
        <taxon>Fulvitalea</taxon>
    </lineage>
</organism>
<accession>A0AAU9DKW3</accession>
<dbReference type="Proteomes" id="UP001348817">
    <property type="component" value="Plasmid pFA13"/>
</dbReference>
<geneLocation type="plasmid" evidence="1 2">
    <name>pFA13</name>
</geneLocation>